<evidence type="ECO:0000259" key="8">
    <source>
        <dbReference type="PROSITE" id="PS51733"/>
    </source>
</evidence>
<dbReference type="Gene3D" id="3.30.930.10">
    <property type="entry name" value="Bira Bifunctional Protein, Domain 2"/>
    <property type="match status" value="1"/>
</dbReference>
<reference evidence="9 10" key="1">
    <citation type="submission" date="2019-09" db="EMBL/GenBank/DDBJ databases">
        <title>Draft genome sequence assemblies of isolates from the urinary tract.</title>
        <authorList>
            <person name="Mores C.R."/>
            <person name="Putonti C."/>
            <person name="Wolfe A.J."/>
        </authorList>
    </citation>
    <scope>NUCLEOTIDE SEQUENCE [LARGE SCALE GENOMIC DNA]</scope>
    <source>
        <strain evidence="9 10">UMB623</strain>
    </source>
</reference>
<dbReference type="GO" id="GO:0017118">
    <property type="term" value="F:lipoyltransferase activity"/>
    <property type="evidence" value="ECO:0007669"/>
    <property type="project" value="TreeGrafter"/>
</dbReference>
<dbReference type="PANTHER" id="PTHR12561:SF3">
    <property type="entry name" value="LIPOYLTRANSFERASE 1, MITOCHONDRIAL"/>
    <property type="match status" value="1"/>
</dbReference>
<dbReference type="SUPFAM" id="SSF55681">
    <property type="entry name" value="Class II aaRS and biotin synthetases"/>
    <property type="match status" value="1"/>
</dbReference>
<comment type="pathway">
    <text evidence="2">Protein modification; protein lipoylation via exogenous pathway; protein N(6)-(lipoyl)lysine from lipoate: step 1/2.</text>
</comment>
<dbReference type="EC" id="6.3.1.20" evidence="3"/>
<comment type="pathway">
    <text evidence="1">Protein modification; protein lipoylation via exogenous pathway; protein N(6)-(lipoyl)lysine from lipoate: step 2/2.</text>
</comment>
<dbReference type="GO" id="GO:0016979">
    <property type="term" value="F:lipoate-protein ligase activity"/>
    <property type="evidence" value="ECO:0007669"/>
    <property type="project" value="UniProtKB-EC"/>
</dbReference>
<dbReference type="STRING" id="119206.AWM72_06920"/>
<dbReference type="GO" id="GO:0009249">
    <property type="term" value="P:protein lipoylation"/>
    <property type="evidence" value="ECO:0007669"/>
    <property type="project" value="InterPro"/>
</dbReference>
<dbReference type="Gene3D" id="3.30.390.50">
    <property type="entry name" value="CO dehydrogenase flavoprotein, C-terminal domain"/>
    <property type="match status" value="1"/>
</dbReference>
<keyword evidence="4 9" id="KW-0436">Ligase</keyword>
<comment type="catalytic activity">
    <reaction evidence="7">
        <text>L-lysyl-[lipoyl-carrier protein] + (R)-lipoate + ATP = N(6)-[(R)-lipoyl]-L-lysyl-[lipoyl-carrier protein] + AMP + diphosphate + H(+)</text>
        <dbReference type="Rhea" id="RHEA:49288"/>
        <dbReference type="Rhea" id="RHEA-COMP:10500"/>
        <dbReference type="Rhea" id="RHEA-COMP:10502"/>
        <dbReference type="ChEBI" id="CHEBI:15378"/>
        <dbReference type="ChEBI" id="CHEBI:29969"/>
        <dbReference type="ChEBI" id="CHEBI:30616"/>
        <dbReference type="ChEBI" id="CHEBI:33019"/>
        <dbReference type="ChEBI" id="CHEBI:83088"/>
        <dbReference type="ChEBI" id="CHEBI:83099"/>
        <dbReference type="ChEBI" id="CHEBI:456215"/>
        <dbReference type="EC" id="6.3.1.20"/>
    </reaction>
</comment>
<gene>
    <name evidence="9" type="ORF">F6I03_08770</name>
</gene>
<dbReference type="OrthoDB" id="9788148at2"/>
<dbReference type="PANTHER" id="PTHR12561">
    <property type="entry name" value="LIPOATE-PROTEIN LIGASE"/>
    <property type="match status" value="1"/>
</dbReference>
<proteinExistence type="predicted"/>
<accession>A0A5N1GFJ9</accession>
<dbReference type="InterPro" id="IPR004143">
    <property type="entry name" value="BPL_LPL_catalytic"/>
</dbReference>
<dbReference type="Pfam" id="PF21948">
    <property type="entry name" value="LplA-B_cat"/>
    <property type="match status" value="1"/>
</dbReference>
<dbReference type="RefSeq" id="WP_070430424.1">
    <property type="nucleotide sequence ID" value="NZ_VYWO01000007.1"/>
</dbReference>
<feature type="domain" description="BPL/LPL catalytic" evidence="8">
    <location>
        <begin position="31"/>
        <end position="215"/>
    </location>
</feature>
<evidence type="ECO:0000256" key="7">
    <source>
        <dbReference type="ARBA" id="ARBA00048037"/>
    </source>
</evidence>
<dbReference type="InterPro" id="IPR045864">
    <property type="entry name" value="aa-tRNA-synth_II/BPL/LPL"/>
</dbReference>
<dbReference type="AlphaFoldDB" id="A0A5N1GFJ9"/>
<dbReference type="InterPro" id="IPR004562">
    <property type="entry name" value="LipoylTrfase_LipoateP_Ligase"/>
</dbReference>
<dbReference type="PROSITE" id="PS51733">
    <property type="entry name" value="BPL_LPL_CATALYTIC"/>
    <property type="match status" value="1"/>
</dbReference>
<dbReference type="EMBL" id="VYWO01000007">
    <property type="protein sequence ID" value="KAA9299705.1"/>
    <property type="molecule type" value="Genomic_DNA"/>
</dbReference>
<evidence type="ECO:0000313" key="10">
    <source>
        <dbReference type="Proteomes" id="UP000327148"/>
    </source>
</evidence>
<dbReference type="GO" id="GO:0005737">
    <property type="term" value="C:cytoplasm"/>
    <property type="evidence" value="ECO:0007669"/>
    <property type="project" value="TreeGrafter"/>
</dbReference>
<evidence type="ECO:0000256" key="5">
    <source>
        <dbReference type="ARBA" id="ARBA00022741"/>
    </source>
</evidence>
<dbReference type="GO" id="GO:0005524">
    <property type="term" value="F:ATP binding"/>
    <property type="evidence" value="ECO:0007669"/>
    <property type="project" value="UniProtKB-KW"/>
</dbReference>
<evidence type="ECO:0000256" key="1">
    <source>
        <dbReference type="ARBA" id="ARBA00005085"/>
    </source>
</evidence>
<dbReference type="FunFam" id="3.30.930.10:FF:000072">
    <property type="entry name" value="Lipoate--protein ligase"/>
    <property type="match status" value="1"/>
</dbReference>
<evidence type="ECO:0000256" key="3">
    <source>
        <dbReference type="ARBA" id="ARBA00012367"/>
    </source>
</evidence>
<dbReference type="NCBIfam" id="TIGR00545">
    <property type="entry name" value="lipoyltrans"/>
    <property type="match status" value="1"/>
</dbReference>
<evidence type="ECO:0000256" key="2">
    <source>
        <dbReference type="ARBA" id="ARBA00005124"/>
    </source>
</evidence>
<dbReference type="Proteomes" id="UP000327148">
    <property type="component" value="Unassembled WGS sequence"/>
</dbReference>
<keyword evidence="5" id="KW-0547">Nucleotide-binding</keyword>
<protein>
    <recommendedName>
        <fullName evidence="3">lipoate--protein ligase</fullName>
        <ecNumber evidence="3">6.3.1.20</ecNumber>
    </recommendedName>
</protein>
<evidence type="ECO:0000256" key="4">
    <source>
        <dbReference type="ARBA" id="ARBA00022598"/>
    </source>
</evidence>
<evidence type="ECO:0000313" key="9">
    <source>
        <dbReference type="EMBL" id="KAA9299705.1"/>
    </source>
</evidence>
<keyword evidence="6" id="KW-0067">ATP-binding</keyword>
<dbReference type="CDD" id="cd16443">
    <property type="entry name" value="LplA"/>
    <property type="match status" value="1"/>
</dbReference>
<dbReference type="InterPro" id="IPR019491">
    <property type="entry name" value="Lipoate_protein_ligase_C"/>
</dbReference>
<name>A0A5N1GFJ9_9LACT</name>
<dbReference type="SUPFAM" id="SSF82649">
    <property type="entry name" value="SufE/NifU"/>
    <property type="match status" value="1"/>
</dbReference>
<comment type="caution">
    <text evidence="9">The sequence shown here is derived from an EMBL/GenBank/DDBJ whole genome shotgun (WGS) entry which is preliminary data.</text>
</comment>
<sequence>MYIIEMKRDGEWIYNGAVAMAMQVYAQNHIFLDEPILFPYMTDPFVQIGRYQNAMEEVNMDYVEANGIQMVRRDTGGGTVYLDRGEINICFLMDSQDTNAFSNFDKMYQPVMQILREIGVTQIEKSGRNDLMVDGKKVSGAAMTMKNGRVYGGYSLLFDVDMENMVNALRPNQKKIESKGIKSVRSRVGNLRDYVDSEYKDLTSEEFLELILVKTAGVTSYDQIKKYKLTDEDWAAIDQMMEEKYANWDWIFGASPRFEYNRNEHFKGGTFDISLAIEQGRIRDCKIYGDFFGSQPIADIETALVGTPLRRQDLLDQLKQFDLSQYFGTITADEIVDLILEQ</sequence>
<evidence type="ECO:0000256" key="6">
    <source>
        <dbReference type="ARBA" id="ARBA00022840"/>
    </source>
</evidence>
<dbReference type="Pfam" id="PF10437">
    <property type="entry name" value="Lip_prot_lig_C"/>
    <property type="match status" value="1"/>
</dbReference>
<dbReference type="UniPathway" id="UPA00537">
    <property type="reaction ID" value="UER00594"/>
</dbReference>
<organism evidence="9 10">
    <name type="scientific">Aerococcus sanguinicola</name>
    <dbReference type="NCBI Taxonomy" id="119206"/>
    <lineage>
        <taxon>Bacteria</taxon>
        <taxon>Bacillati</taxon>
        <taxon>Bacillota</taxon>
        <taxon>Bacilli</taxon>
        <taxon>Lactobacillales</taxon>
        <taxon>Aerococcaceae</taxon>
        <taxon>Aerococcus</taxon>
    </lineage>
</organism>